<dbReference type="Gene3D" id="2.30.110.20">
    <property type="entry name" value="Hcp1-like"/>
    <property type="match status" value="1"/>
</dbReference>
<dbReference type="EMBL" id="JAPDDS010000011">
    <property type="protein sequence ID" value="MCW1886590.1"/>
    <property type="molecule type" value="Genomic_DNA"/>
</dbReference>
<reference evidence="2 3" key="1">
    <citation type="submission" date="2022-10" db="EMBL/GenBank/DDBJ databases">
        <title>Luteolibacter flavescens strain MCCC 1K03193, whole genome shotgun sequencing project.</title>
        <authorList>
            <person name="Zhao G."/>
            <person name="Shen L."/>
        </authorList>
    </citation>
    <scope>NUCLEOTIDE SEQUENCE [LARGE SCALE GENOMIC DNA]</scope>
    <source>
        <strain evidence="2 3">MCCC 1K03193</strain>
    </source>
</reference>
<feature type="signal peptide" evidence="1">
    <location>
        <begin position="1"/>
        <end position="24"/>
    </location>
</feature>
<dbReference type="Pfam" id="PF05638">
    <property type="entry name" value="T6SS_HCP"/>
    <property type="match status" value="1"/>
</dbReference>
<organism evidence="2 3">
    <name type="scientific">Luteolibacter flavescens</name>
    <dbReference type="NCBI Taxonomy" id="1859460"/>
    <lineage>
        <taxon>Bacteria</taxon>
        <taxon>Pseudomonadati</taxon>
        <taxon>Verrucomicrobiota</taxon>
        <taxon>Verrucomicrobiia</taxon>
        <taxon>Verrucomicrobiales</taxon>
        <taxon>Verrucomicrobiaceae</taxon>
        <taxon>Luteolibacter</taxon>
    </lineage>
</organism>
<keyword evidence="1" id="KW-0732">Signal</keyword>
<name>A0ABT3FSQ3_9BACT</name>
<keyword evidence="3" id="KW-1185">Reference proteome</keyword>
<accession>A0ABT3FSQ3</accession>
<feature type="chain" id="PRO_5046547068" evidence="1">
    <location>
        <begin position="25"/>
        <end position="192"/>
    </location>
</feature>
<evidence type="ECO:0000313" key="3">
    <source>
        <dbReference type="Proteomes" id="UP001207930"/>
    </source>
</evidence>
<evidence type="ECO:0000313" key="2">
    <source>
        <dbReference type="EMBL" id="MCW1886590.1"/>
    </source>
</evidence>
<comment type="caution">
    <text evidence="2">The sequence shown here is derived from an EMBL/GenBank/DDBJ whole genome shotgun (WGS) entry which is preliminary data.</text>
</comment>
<proteinExistence type="predicted"/>
<dbReference type="RefSeq" id="WP_264502546.1">
    <property type="nucleotide sequence ID" value="NZ_JAPDDS010000011.1"/>
</dbReference>
<dbReference type="SUPFAM" id="SSF141452">
    <property type="entry name" value="Hcp1-like"/>
    <property type="match status" value="1"/>
</dbReference>
<dbReference type="InterPro" id="IPR036624">
    <property type="entry name" value="Hcp1-lik_sf"/>
</dbReference>
<sequence>MKSLPFLPVIAITSLVLTLSQAQADIFIRFQGPGQGVPAYVGDSRNATFKGTDGWFELQSFSFGTENTVNFATGGGSAGKPAALPVKLAKTPNAASAAIMTACVTGGHWDTAEIVYTRPFNNKSEIYLKVELKIAIPTKIGLSIEDEPSEDVVLIYAAQRISFFSQNPTSGAPVAAGVSTWSFTRNAPTFAS</sequence>
<dbReference type="Proteomes" id="UP001207930">
    <property type="component" value="Unassembled WGS sequence"/>
</dbReference>
<protein>
    <submittedName>
        <fullName evidence="2">Type VI secretion system tube protein Hcp</fullName>
    </submittedName>
</protein>
<evidence type="ECO:0000256" key="1">
    <source>
        <dbReference type="SAM" id="SignalP"/>
    </source>
</evidence>
<dbReference type="InterPro" id="IPR008514">
    <property type="entry name" value="T6SS_Hcp"/>
</dbReference>
<gene>
    <name evidence="2" type="ORF">OKA04_17765</name>
</gene>